<dbReference type="Gene3D" id="3.40.30.10">
    <property type="entry name" value="Glutaredoxin"/>
    <property type="match status" value="1"/>
</dbReference>
<gene>
    <name evidence="2" type="ORF">GCM10023172_22970</name>
</gene>
<dbReference type="InterPro" id="IPR003782">
    <property type="entry name" value="SCO1/SenC"/>
</dbReference>
<dbReference type="InterPro" id="IPR036249">
    <property type="entry name" value="Thioredoxin-like_sf"/>
</dbReference>
<protein>
    <recommendedName>
        <fullName evidence="4">SCO family protein</fullName>
    </recommendedName>
</protein>
<evidence type="ECO:0000313" key="2">
    <source>
        <dbReference type="EMBL" id="GAA4501321.1"/>
    </source>
</evidence>
<name>A0ABP8QEQ6_9BACT</name>
<comment type="similarity">
    <text evidence="1">Belongs to the SCO1/2 family.</text>
</comment>
<keyword evidence="3" id="KW-1185">Reference proteome</keyword>
<dbReference type="Proteomes" id="UP001501243">
    <property type="component" value="Unassembled WGS sequence"/>
</dbReference>
<proteinExistence type="inferred from homology"/>
<evidence type="ECO:0000313" key="3">
    <source>
        <dbReference type="Proteomes" id="UP001501243"/>
    </source>
</evidence>
<dbReference type="RefSeq" id="WP_208131788.1">
    <property type="nucleotide sequence ID" value="NZ_BAABGQ010000006.1"/>
</dbReference>
<evidence type="ECO:0008006" key="4">
    <source>
        <dbReference type="Google" id="ProtNLM"/>
    </source>
</evidence>
<reference evidence="3" key="1">
    <citation type="journal article" date="2019" name="Int. J. Syst. Evol. Microbiol.">
        <title>The Global Catalogue of Microorganisms (GCM) 10K type strain sequencing project: providing services to taxonomists for standard genome sequencing and annotation.</title>
        <authorList>
            <consortium name="The Broad Institute Genomics Platform"/>
            <consortium name="The Broad Institute Genome Sequencing Center for Infectious Disease"/>
            <person name="Wu L."/>
            <person name="Ma J."/>
        </authorList>
    </citation>
    <scope>NUCLEOTIDE SEQUENCE [LARGE SCALE GENOMIC DNA]</scope>
    <source>
        <strain evidence="3">JCM 17841</strain>
    </source>
</reference>
<sequence length="122" mass="13262">MPLACCQPATPLGSAAPAAPPGRAVTRLPYYHEAGFAPHWYPTSQAPPDTLHTVGHFRFTDQQGRAVTNATLAGRIYLANFFFTECPGICPRMNEQVLAHFAGHPDVQAISHSVLREQPTPQ</sequence>
<dbReference type="Pfam" id="PF02630">
    <property type="entry name" value="SCO1-SenC"/>
    <property type="match status" value="1"/>
</dbReference>
<evidence type="ECO:0000256" key="1">
    <source>
        <dbReference type="ARBA" id="ARBA00010996"/>
    </source>
</evidence>
<accession>A0ABP8QEQ6</accession>
<dbReference type="SUPFAM" id="SSF52833">
    <property type="entry name" value="Thioredoxin-like"/>
    <property type="match status" value="1"/>
</dbReference>
<organism evidence="2 3">
    <name type="scientific">Hymenobacter ginsengisoli</name>
    <dbReference type="NCBI Taxonomy" id="1051626"/>
    <lineage>
        <taxon>Bacteria</taxon>
        <taxon>Pseudomonadati</taxon>
        <taxon>Bacteroidota</taxon>
        <taxon>Cytophagia</taxon>
        <taxon>Cytophagales</taxon>
        <taxon>Hymenobacteraceae</taxon>
        <taxon>Hymenobacter</taxon>
    </lineage>
</organism>
<dbReference type="EMBL" id="BAABGQ010000006">
    <property type="protein sequence ID" value="GAA4501321.1"/>
    <property type="molecule type" value="Genomic_DNA"/>
</dbReference>
<comment type="caution">
    <text evidence="2">The sequence shown here is derived from an EMBL/GenBank/DDBJ whole genome shotgun (WGS) entry which is preliminary data.</text>
</comment>